<organism evidence="2 3">
    <name type="scientific">Leptospira yanagawae</name>
    <dbReference type="NCBI Taxonomy" id="293069"/>
    <lineage>
        <taxon>Bacteria</taxon>
        <taxon>Pseudomonadati</taxon>
        <taxon>Spirochaetota</taxon>
        <taxon>Spirochaetia</taxon>
        <taxon>Leptospirales</taxon>
        <taxon>Leptospiraceae</taxon>
        <taxon>Leptospira</taxon>
    </lineage>
</organism>
<name>A0ABY2LWT8_9LEPT</name>
<dbReference type="Pfam" id="PF13489">
    <property type="entry name" value="Methyltransf_23"/>
    <property type="match status" value="1"/>
</dbReference>
<dbReference type="GO" id="GO:0032259">
    <property type="term" value="P:methylation"/>
    <property type="evidence" value="ECO:0007669"/>
    <property type="project" value="UniProtKB-KW"/>
</dbReference>
<proteinExistence type="predicted"/>
<keyword evidence="1" id="KW-0812">Transmembrane</keyword>
<evidence type="ECO:0000256" key="1">
    <source>
        <dbReference type="SAM" id="Phobius"/>
    </source>
</evidence>
<dbReference type="Proteomes" id="UP000298200">
    <property type="component" value="Unassembled WGS sequence"/>
</dbReference>
<keyword evidence="1" id="KW-0472">Membrane</keyword>
<keyword evidence="2" id="KW-0808">Transferase</keyword>
<reference evidence="3" key="1">
    <citation type="journal article" date="2019" name="PLoS Negl. Trop. Dis.">
        <title>Revisiting the worldwide diversity of Leptospira species in the environment.</title>
        <authorList>
            <person name="Vincent A.T."/>
            <person name="Schiettekatte O."/>
            <person name="Bourhy P."/>
            <person name="Veyrier F.J."/>
            <person name="Picardeau M."/>
        </authorList>
    </citation>
    <scope>NUCLEOTIDE SEQUENCE [LARGE SCALE GENOMIC DNA]</scope>
    <source>
        <strain evidence="3">201800272</strain>
    </source>
</reference>
<dbReference type="RefSeq" id="WP_135637373.1">
    <property type="nucleotide sequence ID" value="NZ_RQFU01000026.1"/>
</dbReference>
<evidence type="ECO:0000313" key="3">
    <source>
        <dbReference type="Proteomes" id="UP000298200"/>
    </source>
</evidence>
<evidence type="ECO:0000313" key="2">
    <source>
        <dbReference type="EMBL" id="TGL16967.1"/>
    </source>
</evidence>
<keyword evidence="3" id="KW-1185">Reference proteome</keyword>
<gene>
    <name evidence="2" type="ORF">EHQ46_17210</name>
</gene>
<dbReference type="InterPro" id="IPR029063">
    <property type="entry name" value="SAM-dependent_MTases_sf"/>
</dbReference>
<accession>A0ABY2LWT8</accession>
<sequence>MKTKSEINQFFLEHAIDVPCICGNHTGWSVSKYGRYGNRIEATLCYRCGHVWAKKQLKESDLKEFYAFYYRELYSNGKGLKNSEAFKPRIEASKKNILSLFNKYVNNGSNSLVVEWGCGAGWNLIPFQESGIRVIGYDLDIEYTRFGKEEYNLNLHTINDYIPDEGLKLEADFLILNHVLEHVTTPEVFLKSLVKLLKAETGLFYIGLPVIESLPIWGYRNFFHIAHLHYFSGRYFVQWMKYLGFEPLEIKHEQGIYLFKYKNDTKNISARLNFRLYNFVLIVYYYIKYIIIYSFLFRIYENSKILKYLWRTFKSFFGRKNYHGK</sequence>
<dbReference type="SUPFAM" id="SSF53335">
    <property type="entry name" value="S-adenosyl-L-methionine-dependent methyltransferases"/>
    <property type="match status" value="1"/>
</dbReference>
<dbReference type="GO" id="GO:0008168">
    <property type="term" value="F:methyltransferase activity"/>
    <property type="evidence" value="ECO:0007669"/>
    <property type="project" value="UniProtKB-KW"/>
</dbReference>
<dbReference type="PANTHER" id="PTHR43861:SF6">
    <property type="entry name" value="METHYLTRANSFERASE TYPE 11"/>
    <property type="match status" value="1"/>
</dbReference>
<dbReference type="EMBL" id="RQFU01000026">
    <property type="protein sequence ID" value="TGL16967.1"/>
    <property type="molecule type" value="Genomic_DNA"/>
</dbReference>
<feature type="transmembrane region" description="Helical" evidence="1">
    <location>
        <begin position="276"/>
        <end position="297"/>
    </location>
</feature>
<dbReference type="CDD" id="cd02440">
    <property type="entry name" value="AdoMet_MTases"/>
    <property type="match status" value="1"/>
</dbReference>
<dbReference type="Gene3D" id="3.40.50.150">
    <property type="entry name" value="Vaccinia Virus protein VP39"/>
    <property type="match status" value="1"/>
</dbReference>
<keyword evidence="2" id="KW-0489">Methyltransferase</keyword>
<dbReference type="PANTHER" id="PTHR43861">
    <property type="entry name" value="TRANS-ACONITATE 2-METHYLTRANSFERASE-RELATED"/>
    <property type="match status" value="1"/>
</dbReference>
<keyword evidence="1" id="KW-1133">Transmembrane helix</keyword>
<comment type="caution">
    <text evidence="2">The sequence shown here is derived from an EMBL/GenBank/DDBJ whole genome shotgun (WGS) entry which is preliminary data.</text>
</comment>
<protein>
    <submittedName>
        <fullName evidence="2">Class I SAM-dependent methyltransferase</fullName>
    </submittedName>
</protein>